<dbReference type="Pfam" id="PF13614">
    <property type="entry name" value="AAA_31"/>
    <property type="match status" value="1"/>
</dbReference>
<feature type="domain" description="AAA" evidence="1">
    <location>
        <begin position="2"/>
        <end position="206"/>
    </location>
</feature>
<dbReference type="EMBL" id="CAADEX010000052">
    <property type="protein sequence ID" value="VFJ55445.1"/>
    <property type="molecule type" value="Genomic_DNA"/>
</dbReference>
<dbReference type="CDD" id="cd02042">
    <property type="entry name" value="ParAB_family"/>
    <property type="match status" value="1"/>
</dbReference>
<proteinExistence type="predicted"/>
<evidence type="ECO:0000313" key="2">
    <source>
        <dbReference type="EMBL" id="VFJ55269.1"/>
    </source>
</evidence>
<dbReference type="AlphaFoldDB" id="A0A450SNJ9"/>
<dbReference type="InterPro" id="IPR025669">
    <property type="entry name" value="AAA_dom"/>
</dbReference>
<accession>A0A450SNJ9</accession>
<evidence type="ECO:0000313" key="3">
    <source>
        <dbReference type="EMBL" id="VFJ55445.1"/>
    </source>
</evidence>
<evidence type="ECO:0000259" key="1">
    <source>
        <dbReference type="Pfam" id="PF13614"/>
    </source>
</evidence>
<dbReference type="PANTHER" id="PTHR13696">
    <property type="entry name" value="P-LOOP CONTAINING NUCLEOSIDE TRIPHOSPHATE HYDROLASE"/>
    <property type="match status" value="1"/>
</dbReference>
<dbReference type="SUPFAM" id="SSF52540">
    <property type="entry name" value="P-loop containing nucleoside triphosphate hydrolases"/>
    <property type="match status" value="1"/>
</dbReference>
<sequence>MAKVISIFNHKGGVSKTTTTFHLGWKMASLGKKILIVDADPQCNLTGLTLGLDDYSSLSDFYDSKKNTDIFNSLAPEFNIDSVSASQDRGTIPIKETKNRNMFILAGNIRFSELDTQIATALTSGDTIPVLKRFVGSINRLIRDAANKNGIDIVLVDMSPSVSATNHCILMGSDYFIIPISPDFYCYQAIDSLSNVLPSWAEKINKFRQGYGDFILPSREPRMLGVISQNYRIYTVDSRRENTDQKTMSKAYRDWLDKIHALTNSKLVPTLREHDMVISEDIFKGRVTYDSPYHLAGVQNFSGLIPVSQRLSKPIYELTAQDGNWSGGRWENIKNGVSHGIKVNIEDANRMYTELSRSIIGMIEDDRYP</sequence>
<dbReference type="Gene3D" id="3.40.50.300">
    <property type="entry name" value="P-loop containing nucleotide triphosphate hydrolases"/>
    <property type="match status" value="1"/>
</dbReference>
<reference evidence="3" key="1">
    <citation type="submission" date="2019-02" db="EMBL/GenBank/DDBJ databases">
        <authorList>
            <person name="Gruber-Vodicka R. H."/>
            <person name="Seah K. B. B."/>
        </authorList>
    </citation>
    <scope>NUCLEOTIDE SEQUENCE</scope>
    <source>
        <strain evidence="2">BECK_DK161</strain>
        <strain evidence="3">BECK_DK47</strain>
    </source>
</reference>
<dbReference type="InterPro" id="IPR050678">
    <property type="entry name" value="DNA_Partitioning_ATPase"/>
</dbReference>
<name>A0A450SNJ9_9GAMM</name>
<protein>
    <submittedName>
        <fullName evidence="3">AAA domain-containing protein</fullName>
    </submittedName>
</protein>
<organism evidence="3">
    <name type="scientific">Candidatus Kentrum sp. DK</name>
    <dbReference type="NCBI Taxonomy" id="2126562"/>
    <lineage>
        <taxon>Bacteria</taxon>
        <taxon>Pseudomonadati</taxon>
        <taxon>Pseudomonadota</taxon>
        <taxon>Gammaproteobacteria</taxon>
        <taxon>Candidatus Kentrum</taxon>
    </lineage>
</organism>
<dbReference type="PANTHER" id="PTHR13696:SF99">
    <property type="entry name" value="COBYRINIC ACID AC-DIAMIDE SYNTHASE"/>
    <property type="match status" value="1"/>
</dbReference>
<dbReference type="EMBL" id="CAADEY010000048">
    <property type="protein sequence ID" value="VFJ55269.1"/>
    <property type="molecule type" value="Genomic_DNA"/>
</dbReference>
<gene>
    <name evidence="3" type="ORF">BECKDK2373B_GA0170837_105219</name>
    <name evidence="2" type="ORF">BECKDK2373C_GA0170839_10486</name>
</gene>
<dbReference type="InterPro" id="IPR027417">
    <property type="entry name" value="P-loop_NTPase"/>
</dbReference>